<proteinExistence type="predicted"/>
<evidence type="ECO:0000313" key="2">
    <source>
        <dbReference type="EMBL" id="SBV91008.1"/>
    </source>
</evidence>
<dbReference type="AlphaFoldDB" id="A0A212IUX3"/>
<dbReference type="InterPro" id="IPR052158">
    <property type="entry name" value="INH-QAR"/>
</dbReference>
<evidence type="ECO:0000259" key="1">
    <source>
        <dbReference type="Pfam" id="PF01965"/>
    </source>
</evidence>
<gene>
    <name evidence="2" type="ORF">KL86CLO1_10062</name>
</gene>
<organism evidence="2">
    <name type="scientific">uncultured Eubacteriales bacterium</name>
    <dbReference type="NCBI Taxonomy" id="172733"/>
    <lineage>
        <taxon>Bacteria</taxon>
        <taxon>Bacillati</taxon>
        <taxon>Bacillota</taxon>
        <taxon>Clostridia</taxon>
        <taxon>Eubacteriales</taxon>
        <taxon>environmental samples</taxon>
    </lineage>
</organism>
<feature type="domain" description="DJ-1/PfpI" evidence="1">
    <location>
        <begin position="3"/>
        <end position="163"/>
    </location>
</feature>
<dbReference type="InterPro" id="IPR029062">
    <property type="entry name" value="Class_I_gatase-like"/>
</dbReference>
<dbReference type="PANTHER" id="PTHR43130">
    <property type="entry name" value="ARAC-FAMILY TRANSCRIPTIONAL REGULATOR"/>
    <property type="match status" value="1"/>
</dbReference>
<protein>
    <submittedName>
        <fullName evidence="2">ThiJ/PfpI domain-containing protein</fullName>
    </submittedName>
</protein>
<dbReference type="SUPFAM" id="SSF52317">
    <property type="entry name" value="Class I glutamine amidotransferase-like"/>
    <property type="match status" value="1"/>
</dbReference>
<dbReference type="Gene3D" id="3.40.50.880">
    <property type="match status" value="1"/>
</dbReference>
<accession>A0A212IUX3</accession>
<dbReference type="Pfam" id="PF01965">
    <property type="entry name" value="DJ-1_PfpI"/>
    <property type="match status" value="1"/>
</dbReference>
<dbReference type="InterPro" id="IPR002818">
    <property type="entry name" value="DJ-1/PfpI"/>
</dbReference>
<dbReference type="CDD" id="cd03139">
    <property type="entry name" value="GATase1_PfpI_2"/>
    <property type="match status" value="1"/>
</dbReference>
<reference evidence="2" key="1">
    <citation type="submission" date="2016-04" db="EMBL/GenBank/DDBJ databases">
        <authorList>
            <person name="Evans L.H."/>
            <person name="Alamgir A."/>
            <person name="Owens N."/>
            <person name="Weber N.D."/>
            <person name="Virtaneva K."/>
            <person name="Barbian K."/>
            <person name="Babar A."/>
            <person name="Rosenke K."/>
        </authorList>
    </citation>
    <scope>NUCLEOTIDE SEQUENCE</scope>
    <source>
        <strain evidence="2">86</strain>
    </source>
</reference>
<sequence length="194" mass="21247">MDVNVLLFDDFETLDVFGPVEVLGRINDYRLRFISANGGVIKSKQGTEILTQSTNDADDSGILLIPGGQGTRALVNDYAFIEALKQVACKSTYCLTVCTGSALLAKTGLLDRRTATSNKRAFEWVKSISSNVDWITHARWVADGKFYTSSGVSAGMDMSLGFVADRFGNHISTEIADAIEYIWNADKDNDPFAR</sequence>
<dbReference type="EMBL" id="FLUN01000001">
    <property type="protein sequence ID" value="SBV91008.1"/>
    <property type="molecule type" value="Genomic_DNA"/>
</dbReference>
<name>A0A212IUX3_9FIRM</name>
<dbReference type="PANTHER" id="PTHR43130:SF15">
    <property type="entry name" value="THIJ_PFPI FAMILY PROTEIN (AFU_ORTHOLOGUE AFUA_5G14240)"/>
    <property type="match status" value="1"/>
</dbReference>